<dbReference type="RefSeq" id="WP_138321362.1">
    <property type="nucleotide sequence ID" value="NZ_VCBC01000019.1"/>
</dbReference>
<comment type="caution">
    <text evidence="2">The sequence shown here is derived from an EMBL/GenBank/DDBJ whole genome shotgun (WGS) entry which is preliminary data.</text>
</comment>
<dbReference type="EMBL" id="VCBC01000019">
    <property type="protein sequence ID" value="TLU61101.1"/>
    <property type="molecule type" value="Genomic_DNA"/>
</dbReference>
<name>A0A5R9IBX2_9GAMM</name>
<dbReference type="AlphaFoldDB" id="A0A5R9IBX2"/>
<evidence type="ECO:0000313" key="2">
    <source>
        <dbReference type="EMBL" id="TLU61101.1"/>
    </source>
</evidence>
<accession>A0A5R9IBX2</accession>
<reference evidence="2 3" key="1">
    <citation type="submission" date="2019-05" db="EMBL/GenBank/DDBJ databases">
        <title>Genome sequences of Thalassotalea litorea 1K03283.</title>
        <authorList>
            <person name="Zhang D."/>
        </authorList>
    </citation>
    <scope>NUCLEOTIDE SEQUENCE [LARGE SCALE GENOMIC DNA]</scope>
    <source>
        <strain evidence="2 3">MCCC 1K03283</strain>
    </source>
</reference>
<keyword evidence="1" id="KW-0732">Signal</keyword>
<dbReference type="Proteomes" id="UP000307790">
    <property type="component" value="Unassembled WGS sequence"/>
</dbReference>
<feature type="signal peptide" evidence="1">
    <location>
        <begin position="1"/>
        <end position="23"/>
    </location>
</feature>
<feature type="chain" id="PRO_5024320065" evidence="1">
    <location>
        <begin position="24"/>
        <end position="165"/>
    </location>
</feature>
<organism evidence="2 3">
    <name type="scientific">Thalassotalea litorea</name>
    <dbReference type="NCBI Taxonomy" id="2020715"/>
    <lineage>
        <taxon>Bacteria</taxon>
        <taxon>Pseudomonadati</taxon>
        <taxon>Pseudomonadota</taxon>
        <taxon>Gammaproteobacteria</taxon>
        <taxon>Alteromonadales</taxon>
        <taxon>Colwelliaceae</taxon>
        <taxon>Thalassotalea</taxon>
    </lineage>
</organism>
<evidence type="ECO:0000313" key="3">
    <source>
        <dbReference type="Proteomes" id="UP000307790"/>
    </source>
</evidence>
<sequence>MDISLITRTTIIVLALFSLNSNAADSKISCNQIKEFQPKLIEFDKKYRSTSKEYLAIKRSSDGWVMEAYLFVGEHNGKYVVSGLGNQASSKEVTIPQKEFASFINKFQALLKDEQFNTTSDTEHNHCTQLIIKTPSLNYDQTKLGLSNNLSFNRVVRELDYYIFL</sequence>
<evidence type="ECO:0000256" key="1">
    <source>
        <dbReference type="SAM" id="SignalP"/>
    </source>
</evidence>
<protein>
    <submittedName>
        <fullName evidence="2">Uncharacterized protein</fullName>
    </submittedName>
</protein>
<proteinExistence type="predicted"/>
<keyword evidence="3" id="KW-1185">Reference proteome</keyword>
<gene>
    <name evidence="2" type="ORF">FE810_15630</name>
</gene>